<name>A0ACC2LZN1_PERAE</name>
<reference evidence="1 2" key="1">
    <citation type="journal article" date="2022" name="Hortic Res">
        <title>A haplotype resolved chromosomal level avocado genome allows analysis of novel avocado genes.</title>
        <authorList>
            <person name="Nath O."/>
            <person name="Fletcher S.J."/>
            <person name="Hayward A."/>
            <person name="Shaw L.M."/>
            <person name="Masouleh A.K."/>
            <person name="Furtado A."/>
            <person name="Henry R.J."/>
            <person name="Mitter N."/>
        </authorList>
    </citation>
    <scope>NUCLEOTIDE SEQUENCE [LARGE SCALE GENOMIC DNA]</scope>
    <source>
        <strain evidence="2">cv. Hass</strain>
    </source>
</reference>
<dbReference type="Proteomes" id="UP001234297">
    <property type="component" value="Chromosome 5"/>
</dbReference>
<comment type="caution">
    <text evidence="1">The sequence shown here is derived from an EMBL/GenBank/DDBJ whole genome shotgun (WGS) entry which is preliminary data.</text>
</comment>
<keyword evidence="2" id="KW-1185">Reference proteome</keyword>
<gene>
    <name evidence="1" type="ORF">MRB53_015631</name>
</gene>
<accession>A0ACC2LZN1</accession>
<evidence type="ECO:0000313" key="2">
    <source>
        <dbReference type="Proteomes" id="UP001234297"/>
    </source>
</evidence>
<dbReference type="EMBL" id="CM056813">
    <property type="protein sequence ID" value="KAJ8638937.1"/>
    <property type="molecule type" value="Genomic_DNA"/>
</dbReference>
<evidence type="ECO:0000313" key="1">
    <source>
        <dbReference type="EMBL" id="KAJ8638937.1"/>
    </source>
</evidence>
<sequence>MTSCTVESKSVCAVVPSPVSFTSRCNFHTLPSSQLSFGLHFNLLGVGEGMHPKIKKRAPPALHYDMDFTQLYPRKTIRLQLRGPGLIYKTIKKHT</sequence>
<proteinExistence type="predicted"/>
<protein>
    <submittedName>
        <fullName evidence="1">Uncharacterized protein</fullName>
    </submittedName>
</protein>
<organism evidence="1 2">
    <name type="scientific">Persea americana</name>
    <name type="common">Avocado</name>
    <dbReference type="NCBI Taxonomy" id="3435"/>
    <lineage>
        <taxon>Eukaryota</taxon>
        <taxon>Viridiplantae</taxon>
        <taxon>Streptophyta</taxon>
        <taxon>Embryophyta</taxon>
        <taxon>Tracheophyta</taxon>
        <taxon>Spermatophyta</taxon>
        <taxon>Magnoliopsida</taxon>
        <taxon>Magnoliidae</taxon>
        <taxon>Laurales</taxon>
        <taxon>Lauraceae</taxon>
        <taxon>Persea</taxon>
    </lineage>
</organism>